<organism evidence="1 2">
    <name type="scientific">Nonlabens spongiae</name>
    <dbReference type="NCBI Taxonomy" id="331648"/>
    <lineage>
        <taxon>Bacteria</taxon>
        <taxon>Pseudomonadati</taxon>
        <taxon>Bacteroidota</taxon>
        <taxon>Flavobacteriia</taxon>
        <taxon>Flavobacteriales</taxon>
        <taxon>Flavobacteriaceae</taxon>
        <taxon>Nonlabens</taxon>
    </lineage>
</organism>
<protein>
    <submittedName>
        <fullName evidence="1">Uncharacterized protein</fullName>
    </submittedName>
</protein>
<dbReference type="AlphaFoldDB" id="A0A1W6MKY9"/>
<dbReference type="EMBL" id="CP019344">
    <property type="protein sequence ID" value="ARN78278.1"/>
    <property type="molecule type" value="Genomic_DNA"/>
</dbReference>
<evidence type="ECO:0000313" key="1">
    <source>
        <dbReference type="EMBL" id="ARN78278.1"/>
    </source>
</evidence>
<sequence length="104" mass="12364">MTDERIDFNSYKVEVIKMLRLVKAKEKNIKRLLMIKDKVSFDHLLLNSIRKKKLDRLRSKGLIIQVLDSKSKGKIKSKNRYSKEFYDETQNSVMPIYTPMGNKR</sequence>
<accession>A0A1W6MKY9</accession>
<gene>
    <name evidence="1" type="ORF">BST97_09905</name>
</gene>
<dbReference type="Proteomes" id="UP000193431">
    <property type="component" value="Chromosome"/>
</dbReference>
<evidence type="ECO:0000313" key="2">
    <source>
        <dbReference type="Proteomes" id="UP000193431"/>
    </source>
</evidence>
<reference evidence="1 2" key="1">
    <citation type="submission" date="2016-11" db="EMBL/GenBank/DDBJ databases">
        <title>Trade-off between light-utilization and light-protection in marine flavobacteria.</title>
        <authorList>
            <person name="Kumagai Y."/>
        </authorList>
    </citation>
    <scope>NUCLEOTIDE SEQUENCE [LARGE SCALE GENOMIC DNA]</scope>
    <source>
        <strain evidence="1 2">JCM 13191</strain>
    </source>
</reference>
<name>A0A1W6MKY9_9FLAO</name>
<proteinExistence type="predicted"/>
<keyword evidence="2" id="KW-1185">Reference proteome</keyword>
<dbReference type="RefSeq" id="WP_085767079.1">
    <property type="nucleotide sequence ID" value="NZ_CP019344.1"/>
</dbReference>